<proteinExistence type="predicted"/>
<dbReference type="Pfam" id="PF13692">
    <property type="entry name" value="Glyco_trans_1_4"/>
    <property type="match status" value="1"/>
</dbReference>
<comment type="caution">
    <text evidence="1">The sequence shown here is derived from an EMBL/GenBank/DDBJ whole genome shotgun (WGS) entry which is preliminary data.</text>
</comment>
<organism evidence="1 2">
    <name type="scientific">Candidatus Gottesmanbacteria bacterium RBG_16_43_7</name>
    <dbReference type="NCBI Taxonomy" id="1798373"/>
    <lineage>
        <taxon>Bacteria</taxon>
        <taxon>Candidatus Gottesmaniibacteriota</taxon>
    </lineage>
</organism>
<evidence type="ECO:0000313" key="2">
    <source>
        <dbReference type="Proteomes" id="UP000176854"/>
    </source>
</evidence>
<dbReference type="STRING" id="1798373.A2154_01585"/>
<gene>
    <name evidence="1" type="ORF">A2154_01585</name>
</gene>
<dbReference type="Gene3D" id="3.40.50.2000">
    <property type="entry name" value="Glycogen Phosphorylase B"/>
    <property type="match status" value="1"/>
</dbReference>
<reference evidence="1 2" key="1">
    <citation type="journal article" date="2016" name="Nat. Commun.">
        <title>Thousands of microbial genomes shed light on interconnected biogeochemical processes in an aquifer system.</title>
        <authorList>
            <person name="Anantharaman K."/>
            <person name="Brown C.T."/>
            <person name="Hug L.A."/>
            <person name="Sharon I."/>
            <person name="Castelle C.J."/>
            <person name="Probst A.J."/>
            <person name="Thomas B.C."/>
            <person name="Singh A."/>
            <person name="Wilkins M.J."/>
            <person name="Karaoz U."/>
            <person name="Brodie E.L."/>
            <person name="Williams K.H."/>
            <person name="Hubbard S.S."/>
            <person name="Banfield J.F."/>
        </authorList>
    </citation>
    <scope>NUCLEOTIDE SEQUENCE [LARGE SCALE GENOMIC DNA]</scope>
</reference>
<evidence type="ECO:0008006" key="3">
    <source>
        <dbReference type="Google" id="ProtNLM"/>
    </source>
</evidence>
<dbReference type="SUPFAM" id="SSF53756">
    <property type="entry name" value="UDP-Glycosyltransferase/glycogen phosphorylase"/>
    <property type="match status" value="1"/>
</dbReference>
<protein>
    <recommendedName>
        <fullName evidence="3">Glycosyl transferase family 1 domain-containing protein</fullName>
    </recommendedName>
</protein>
<evidence type="ECO:0000313" key="1">
    <source>
        <dbReference type="EMBL" id="OGG09901.1"/>
    </source>
</evidence>
<sequence>MPVRLRIIGQGAKKILNNDHFIEYADSVPDIRNEYKKCHALIAPMGISGGSKFKILEAMASGTPIITSKAGISGLSVNETHVGIAHGVTGYARLVASIHTHSSLWQQKIRAARALVEHDYEWKPISEKMSAIWDNLK</sequence>
<name>A0A1F5ZBW8_9BACT</name>
<dbReference type="AlphaFoldDB" id="A0A1F5ZBW8"/>
<dbReference type="Proteomes" id="UP000176854">
    <property type="component" value="Unassembled WGS sequence"/>
</dbReference>
<dbReference type="EMBL" id="MFJC01000010">
    <property type="protein sequence ID" value="OGG09901.1"/>
    <property type="molecule type" value="Genomic_DNA"/>
</dbReference>
<accession>A0A1F5ZBW8</accession>